<feature type="domain" description="AXH" evidence="8">
    <location>
        <begin position="267"/>
        <end position="396"/>
    </location>
</feature>
<dbReference type="GO" id="GO:0003677">
    <property type="term" value="F:DNA binding"/>
    <property type="evidence" value="ECO:0007669"/>
    <property type="project" value="UniProtKB-KW"/>
</dbReference>
<keyword evidence="3" id="KW-0805">Transcription regulation</keyword>
<feature type="region of interest" description="Disordered" evidence="7">
    <location>
        <begin position="433"/>
        <end position="494"/>
    </location>
</feature>
<dbReference type="EMBL" id="BTSX01000005">
    <property type="protein sequence ID" value="GMT00422.1"/>
    <property type="molecule type" value="Genomic_DNA"/>
</dbReference>
<dbReference type="PANTHER" id="PTHR13392:SF13">
    <property type="entry name" value="AXH DOMAIN-CONTAINING PROTEIN"/>
    <property type="match status" value="1"/>
</dbReference>
<protein>
    <recommendedName>
        <fullName evidence="8">AXH domain-containing protein</fullName>
    </recommendedName>
</protein>
<keyword evidence="10" id="KW-1185">Reference proteome</keyword>
<keyword evidence="4" id="KW-0238">DNA-binding</keyword>
<keyword evidence="2" id="KW-0678">Repressor</keyword>
<evidence type="ECO:0000259" key="8">
    <source>
        <dbReference type="PROSITE" id="PS51148"/>
    </source>
</evidence>
<dbReference type="InterPro" id="IPR036096">
    <property type="entry name" value="Ataxin_AXH_dom_sf"/>
</dbReference>
<dbReference type="InterPro" id="IPR043404">
    <property type="entry name" value="ATAXIN1-like"/>
</dbReference>
<dbReference type="AlphaFoldDB" id="A0AAV5U1M9"/>
<dbReference type="Gene3D" id="2.170.16.10">
    <property type="entry name" value="Hedgehog/Intein (Hint) domain"/>
    <property type="match status" value="1"/>
</dbReference>
<feature type="compositionally biased region" description="Low complexity" evidence="7">
    <location>
        <begin position="483"/>
        <end position="494"/>
    </location>
</feature>
<evidence type="ECO:0000256" key="2">
    <source>
        <dbReference type="ARBA" id="ARBA00022491"/>
    </source>
</evidence>
<comment type="caution">
    <text evidence="9">The sequence shown here is derived from an EMBL/GenBank/DDBJ whole genome shotgun (WGS) entry which is preliminary data.</text>
</comment>
<dbReference type="Proteomes" id="UP001432027">
    <property type="component" value="Unassembled WGS sequence"/>
</dbReference>
<evidence type="ECO:0000256" key="7">
    <source>
        <dbReference type="SAM" id="MobiDB-lite"/>
    </source>
</evidence>
<accession>A0AAV5U1M9</accession>
<dbReference type="Pfam" id="PF08517">
    <property type="entry name" value="AXH"/>
    <property type="match status" value="1"/>
</dbReference>
<evidence type="ECO:0000256" key="4">
    <source>
        <dbReference type="ARBA" id="ARBA00023125"/>
    </source>
</evidence>
<dbReference type="PANTHER" id="PTHR13392">
    <property type="entry name" value="ATAXIN 1"/>
    <property type="match status" value="1"/>
</dbReference>
<dbReference type="GO" id="GO:0003723">
    <property type="term" value="F:RNA binding"/>
    <property type="evidence" value="ECO:0007669"/>
    <property type="project" value="InterPro"/>
</dbReference>
<dbReference type="SUPFAM" id="SSF102031">
    <property type="entry name" value="AXH domain"/>
    <property type="match status" value="1"/>
</dbReference>
<feature type="non-terminal residue" evidence="9">
    <location>
        <position position="1"/>
    </location>
</feature>
<sequence length="508" mass="57254">FLRKNRSIYPYFPILFQMISLFKQFLANFSVIHPMHNENGQGGWSLNTITSDLSHLLDASSTQDVFSILTPQRSENSIASSNHTISSSLPSQYSLPPISYNELLRDLTAKFNQQGSSSSSVITTPFNPILISNDLSHPSLLHNQFHMNHNLTPPSALSISSTPFDTQSVHSAVHRAKKRSITEMRRTSLPPHSINDDVSSSDLPSTSTAQMVNSLLVDHHSTSKEDEEIQRELSSAARKAARDEFRRRPAPIVPDSFPRAPTPEDFGSLSENTYIPTHFFKGTKILLPNGSKKTVENLVTDDFIMCATSSADMVMQTSHVDFIEKNRMIFRINFSVGFTKEKASMEVAPEQPFFVIGQGWSSCDPEKTLMTYGLKCRQLQQGDVCVTLTTCEYQSEETRAALKSVVGPREAAMDASKEARTFNIFNKALNNLPKKSRRKREQDRRRKREGRLSEPPPDIPSPKRIRRMKRSRSVDPHWETALPSKPSKSFSPISVKDYPTQIAFDFEI</sequence>
<keyword evidence="5" id="KW-0804">Transcription</keyword>
<comment type="subcellular location">
    <subcellularLocation>
        <location evidence="1">Nucleus</location>
    </subcellularLocation>
</comment>
<evidence type="ECO:0000256" key="1">
    <source>
        <dbReference type="ARBA" id="ARBA00004123"/>
    </source>
</evidence>
<organism evidence="9 10">
    <name type="scientific">Pristionchus entomophagus</name>
    <dbReference type="NCBI Taxonomy" id="358040"/>
    <lineage>
        <taxon>Eukaryota</taxon>
        <taxon>Metazoa</taxon>
        <taxon>Ecdysozoa</taxon>
        <taxon>Nematoda</taxon>
        <taxon>Chromadorea</taxon>
        <taxon>Rhabditida</taxon>
        <taxon>Rhabditina</taxon>
        <taxon>Diplogasteromorpha</taxon>
        <taxon>Diplogasteroidea</taxon>
        <taxon>Neodiplogasteridae</taxon>
        <taxon>Pristionchus</taxon>
    </lineage>
</organism>
<name>A0AAV5U1M9_9BILA</name>
<evidence type="ECO:0000256" key="5">
    <source>
        <dbReference type="ARBA" id="ARBA00023163"/>
    </source>
</evidence>
<dbReference type="GO" id="GO:0005634">
    <property type="term" value="C:nucleus"/>
    <property type="evidence" value="ECO:0007669"/>
    <property type="project" value="UniProtKB-SubCell"/>
</dbReference>
<dbReference type="SMART" id="SM00536">
    <property type="entry name" value="AXH"/>
    <property type="match status" value="1"/>
</dbReference>
<evidence type="ECO:0000313" key="9">
    <source>
        <dbReference type="EMBL" id="GMT00422.1"/>
    </source>
</evidence>
<gene>
    <name evidence="9" type="ORF">PENTCL1PPCAC_22596</name>
</gene>
<dbReference type="PROSITE" id="PS51148">
    <property type="entry name" value="AXH"/>
    <property type="match status" value="1"/>
</dbReference>
<dbReference type="GO" id="GO:0006355">
    <property type="term" value="P:regulation of DNA-templated transcription"/>
    <property type="evidence" value="ECO:0007669"/>
    <property type="project" value="InterPro"/>
</dbReference>
<evidence type="ECO:0000313" key="10">
    <source>
        <dbReference type="Proteomes" id="UP001432027"/>
    </source>
</evidence>
<evidence type="ECO:0000256" key="3">
    <source>
        <dbReference type="ARBA" id="ARBA00023015"/>
    </source>
</evidence>
<feature type="compositionally biased region" description="Basic residues" evidence="7">
    <location>
        <begin position="434"/>
        <end position="449"/>
    </location>
</feature>
<keyword evidence="6" id="KW-0539">Nucleus</keyword>
<evidence type="ECO:0000256" key="6">
    <source>
        <dbReference type="ARBA" id="ARBA00023242"/>
    </source>
</evidence>
<reference evidence="9" key="1">
    <citation type="submission" date="2023-10" db="EMBL/GenBank/DDBJ databases">
        <title>Genome assembly of Pristionchus species.</title>
        <authorList>
            <person name="Yoshida K."/>
            <person name="Sommer R.J."/>
        </authorList>
    </citation>
    <scope>NUCLEOTIDE SEQUENCE</scope>
    <source>
        <strain evidence="9">RS0144</strain>
    </source>
</reference>
<proteinExistence type="predicted"/>
<dbReference type="InterPro" id="IPR003652">
    <property type="entry name" value="Ataxin_AXH_dom"/>
</dbReference>